<sequence length="999" mass="112220">MRVIEASMEQHRNERAGETGDPRENPPTSGIVRHDSPMRISGKNRVPLGIDGNRTRDGPRERRKSSSCDVPISVRKLARVRASSNNCFRTELSKVVTDFTLLRQTLFKTILQRQQLTANYPNTTVTPPKRRGAAVAERLACSPPTKANPVRSPAGSLPDSRTWGIMPDWSAVTLIGSQDLAVRSREHLFTHSLNIVVLTAGEGGNEAWINAGMQGRGETGDLRENPPTSTIVWHDCNVRTSGGESNLDCLALDACDVVSISTTCDAQQGYVAVETDCWNIYQRNRFLESQAATTQTIVHEAILLSDGRLLGTCPFWSLFRGLTTRLPPRRTGFSRVGIVPYYAAVRRVFSGISSFPCPCIPALFHIHVASSTSALKTSMLRDAHISPLANAWLHHRGSKLDPRSDLRSIQKTVAPFEFKAGLEIKMKFFSNRQFRRFEISIRDQQPSSTHIKLDPGTELGSFDLGLRKMLVQPSITLRYQVVKPGDLEYFARTRELFGVFSRWGEGEGEGDEKEKEKRKKGADVPYCCVQHPSQVSSSYNVPTIVDKLTGQVKVVQSSKLSTLTNCRLGGRNGARKPYTSCTPSDAERGETNESQHSSRNATRWRRGAREVRQAYHGGMSLKTSAPTSYINHSDLGMQFPSSSVHTLNVRDGTSKLTGVYDWSHDVHCRKRKCIMLNDVAMQKRGYEDWACHRYSSRRTTSNTPRHELSGDGALGTYGGLALIALTFLDLNHRNYRQEGGEEWQSVKVIIWDDLRLRRTKADLLKTHVYRFQKSNEKVLEFLKSVRECAGALNESIKKTKIINVITENLSPEVRQCTVGQDTPITLNELRKWVVEVENTIYMVKLYEKENYSKRDCKKAPNANKDEQQAEEVALIGMRGNSYNNLFLKVEIKDEEVPALLDTASGIKLVSEKRRTATCSNLENTGDKLSVDQRRKLNETLAEFSDVITKRLGGCESMPYHIKVTDEERVRKKPYQCAPLEMKVLGETVSELLEKNIVRP</sequence>
<feature type="compositionally biased region" description="Basic and acidic residues" evidence="1">
    <location>
        <begin position="8"/>
        <end position="24"/>
    </location>
</feature>
<feature type="region of interest" description="Disordered" evidence="1">
    <location>
        <begin position="1"/>
        <end position="68"/>
    </location>
</feature>
<dbReference type="EMBL" id="JARBHB010000001">
    <property type="protein sequence ID" value="KAJ8898431.1"/>
    <property type="molecule type" value="Genomic_DNA"/>
</dbReference>
<dbReference type="Proteomes" id="UP001159363">
    <property type="component" value="Chromosome 1"/>
</dbReference>
<protein>
    <submittedName>
        <fullName evidence="2">Uncharacterized protein</fullName>
    </submittedName>
</protein>
<name>A0ABQ9IPW6_9NEOP</name>
<organism evidence="2 3">
    <name type="scientific">Dryococelus australis</name>
    <dbReference type="NCBI Taxonomy" id="614101"/>
    <lineage>
        <taxon>Eukaryota</taxon>
        <taxon>Metazoa</taxon>
        <taxon>Ecdysozoa</taxon>
        <taxon>Arthropoda</taxon>
        <taxon>Hexapoda</taxon>
        <taxon>Insecta</taxon>
        <taxon>Pterygota</taxon>
        <taxon>Neoptera</taxon>
        <taxon>Polyneoptera</taxon>
        <taxon>Phasmatodea</taxon>
        <taxon>Verophasmatodea</taxon>
        <taxon>Anareolatae</taxon>
        <taxon>Phasmatidae</taxon>
        <taxon>Eurycanthinae</taxon>
        <taxon>Dryococelus</taxon>
    </lineage>
</organism>
<comment type="caution">
    <text evidence="2">The sequence shown here is derived from an EMBL/GenBank/DDBJ whole genome shotgun (WGS) entry which is preliminary data.</text>
</comment>
<evidence type="ECO:0000313" key="2">
    <source>
        <dbReference type="EMBL" id="KAJ8898431.1"/>
    </source>
</evidence>
<keyword evidence="3" id="KW-1185">Reference proteome</keyword>
<feature type="region of interest" description="Disordered" evidence="1">
    <location>
        <begin position="574"/>
        <end position="606"/>
    </location>
</feature>
<accession>A0ABQ9IPW6</accession>
<reference evidence="2 3" key="1">
    <citation type="submission" date="2023-02" db="EMBL/GenBank/DDBJ databases">
        <title>LHISI_Scaffold_Assembly.</title>
        <authorList>
            <person name="Stuart O.P."/>
            <person name="Cleave R."/>
            <person name="Magrath M.J.L."/>
            <person name="Mikheyev A.S."/>
        </authorList>
    </citation>
    <scope>NUCLEOTIDE SEQUENCE [LARGE SCALE GENOMIC DNA]</scope>
    <source>
        <strain evidence="2">Daus_M_001</strain>
        <tissue evidence="2">Leg muscle</tissue>
    </source>
</reference>
<gene>
    <name evidence="2" type="ORF">PR048_003791</name>
</gene>
<evidence type="ECO:0000313" key="3">
    <source>
        <dbReference type="Proteomes" id="UP001159363"/>
    </source>
</evidence>
<evidence type="ECO:0000256" key="1">
    <source>
        <dbReference type="SAM" id="MobiDB-lite"/>
    </source>
</evidence>
<feature type="compositionally biased region" description="Basic and acidic residues" evidence="1">
    <location>
        <begin position="53"/>
        <end position="66"/>
    </location>
</feature>
<proteinExistence type="predicted"/>